<dbReference type="PANTHER" id="PTHR42912:SF93">
    <property type="entry name" value="N6-ADENOSINE-METHYLTRANSFERASE TMT1A"/>
    <property type="match status" value="1"/>
</dbReference>
<evidence type="ECO:0000259" key="1">
    <source>
        <dbReference type="Pfam" id="PF08241"/>
    </source>
</evidence>
<dbReference type="Proteomes" id="UP001162131">
    <property type="component" value="Unassembled WGS sequence"/>
</dbReference>
<dbReference type="SUPFAM" id="SSF53335">
    <property type="entry name" value="S-adenosyl-L-methionine-dependent methyltransferases"/>
    <property type="match status" value="1"/>
</dbReference>
<organism evidence="2 3">
    <name type="scientific">Blepharisma stoltei</name>
    <dbReference type="NCBI Taxonomy" id="1481888"/>
    <lineage>
        <taxon>Eukaryota</taxon>
        <taxon>Sar</taxon>
        <taxon>Alveolata</taxon>
        <taxon>Ciliophora</taxon>
        <taxon>Postciliodesmatophora</taxon>
        <taxon>Heterotrichea</taxon>
        <taxon>Heterotrichida</taxon>
        <taxon>Blepharismidae</taxon>
        <taxon>Blepharisma</taxon>
    </lineage>
</organism>
<evidence type="ECO:0000313" key="2">
    <source>
        <dbReference type="EMBL" id="CAG9335476.1"/>
    </source>
</evidence>
<dbReference type="PANTHER" id="PTHR42912">
    <property type="entry name" value="METHYLTRANSFERASE"/>
    <property type="match status" value="1"/>
</dbReference>
<keyword evidence="3" id="KW-1185">Reference proteome</keyword>
<dbReference type="InterPro" id="IPR029063">
    <property type="entry name" value="SAM-dependent_MTases_sf"/>
</dbReference>
<feature type="domain" description="Methyltransferase type 11" evidence="1">
    <location>
        <begin position="85"/>
        <end position="179"/>
    </location>
</feature>
<reference evidence="2" key="1">
    <citation type="submission" date="2021-09" db="EMBL/GenBank/DDBJ databases">
        <authorList>
            <consortium name="AG Swart"/>
            <person name="Singh M."/>
            <person name="Singh A."/>
            <person name="Seah K."/>
            <person name="Emmerich C."/>
        </authorList>
    </citation>
    <scope>NUCLEOTIDE SEQUENCE</scope>
    <source>
        <strain evidence="2">ATCC30299</strain>
    </source>
</reference>
<dbReference type="AlphaFoldDB" id="A0AAU9KN20"/>
<accession>A0AAU9KN20</accession>
<dbReference type="EMBL" id="CAJZBQ010000062">
    <property type="protein sequence ID" value="CAG9335476.1"/>
    <property type="molecule type" value="Genomic_DNA"/>
</dbReference>
<evidence type="ECO:0000313" key="3">
    <source>
        <dbReference type="Proteomes" id="UP001162131"/>
    </source>
</evidence>
<sequence>MSGVKYIVACGLVLASSQFYHSYRQAKESELKELYRETLDKANLLKQIHNKIAPKWDYEQNSYEWAKRIDKYRKILCSYAEGKVLEVGVGTGSNFEYYPRGVRVIGVDWSPDMLKECNSKPKGKLKNVTLAEMDAKSLSFSDELFDTVVATFVLSSTDNPSAVIKEMIRVCKPNGTILILDRGKGEGVLTNIHLSLYRYKNLFKFGYDQCTNIKKIIDAAPVKIEIEERKQGGHIYFYLLKKIT</sequence>
<dbReference type="Pfam" id="PF08241">
    <property type="entry name" value="Methyltransf_11"/>
    <property type="match status" value="1"/>
</dbReference>
<dbReference type="CDD" id="cd02440">
    <property type="entry name" value="AdoMet_MTases"/>
    <property type="match status" value="1"/>
</dbReference>
<name>A0AAU9KN20_9CILI</name>
<comment type="caution">
    <text evidence="2">The sequence shown here is derived from an EMBL/GenBank/DDBJ whole genome shotgun (WGS) entry which is preliminary data.</text>
</comment>
<gene>
    <name evidence="2" type="ORF">BSTOLATCC_MIC63948</name>
</gene>
<dbReference type="Gene3D" id="3.40.50.150">
    <property type="entry name" value="Vaccinia Virus protein VP39"/>
    <property type="match status" value="1"/>
</dbReference>
<dbReference type="GO" id="GO:0008757">
    <property type="term" value="F:S-adenosylmethionine-dependent methyltransferase activity"/>
    <property type="evidence" value="ECO:0007669"/>
    <property type="project" value="InterPro"/>
</dbReference>
<protein>
    <recommendedName>
        <fullName evidence="1">Methyltransferase type 11 domain-containing protein</fullName>
    </recommendedName>
</protein>
<dbReference type="InterPro" id="IPR013216">
    <property type="entry name" value="Methyltransf_11"/>
</dbReference>
<proteinExistence type="predicted"/>
<dbReference type="InterPro" id="IPR050508">
    <property type="entry name" value="Methyltransf_Superfamily"/>
</dbReference>